<protein>
    <submittedName>
        <fullName evidence="4">BnaA03g52870D protein</fullName>
    </submittedName>
</protein>
<evidence type="ECO:0000313" key="5">
    <source>
        <dbReference type="Proteomes" id="UP000028999"/>
    </source>
</evidence>
<dbReference type="Gramene" id="CDY45314">
    <property type="protein sequence ID" value="CDY45314"/>
    <property type="gene ID" value="GSBRNA2T00081768001"/>
</dbReference>
<dbReference type="PANTHER" id="PTHR10652">
    <property type="entry name" value="ADENYLYL CYCLASE-ASSOCIATED PROTEIN"/>
    <property type="match status" value="1"/>
</dbReference>
<feature type="compositionally biased region" description="Polar residues" evidence="2">
    <location>
        <begin position="41"/>
        <end position="51"/>
    </location>
</feature>
<dbReference type="InterPro" id="IPR036223">
    <property type="entry name" value="CAP_C_sf"/>
</dbReference>
<organism evidence="4 5">
    <name type="scientific">Brassica napus</name>
    <name type="common">Rape</name>
    <dbReference type="NCBI Taxonomy" id="3708"/>
    <lineage>
        <taxon>Eukaryota</taxon>
        <taxon>Viridiplantae</taxon>
        <taxon>Streptophyta</taxon>
        <taxon>Embryophyta</taxon>
        <taxon>Tracheophyta</taxon>
        <taxon>Spermatophyta</taxon>
        <taxon>Magnoliopsida</taxon>
        <taxon>eudicotyledons</taxon>
        <taxon>Gunneridae</taxon>
        <taxon>Pentapetalae</taxon>
        <taxon>rosids</taxon>
        <taxon>malvids</taxon>
        <taxon>Brassicales</taxon>
        <taxon>Brassicaceae</taxon>
        <taxon>Brassiceae</taxon>
        <taxon>Brassica</taxon>
    </lineage>
</organism>
<dbReference type="OMA" id="DEWNWNN"/>
<name>A0A078I7C4_BRANA</name>
<evidence type="ECO:0000259" key="3">
    <source>
        <dbReference type="Pfam" id="PF08603"/>
    </source>
</evidence>
<sequence length="135" mass="14135">MHQGNLLVLLQKGPPGAPPPPPAPSASLFSSKSSKPSSPSNQKQGMSAVFQQLSTGSVTSGLTNVTDEWNWNNTVSSYISTEYSPTVSANNTTGCQLYLSKDSLETAITTVKSSEINVIVPGASSNGDWVEHALP</sequence>
<dbReference type="InterPro" id="IPR016098">
    <property type="entry name" value="CAP/MinC_C"/>
</dbReference>
<feature type="compositionally biased region" description="Pro residues" evidence="2">
    <location>
        <begin position="15"/>
        <end position="24"/>
    </location>
</feature>
<dbReference type="EMBL" id="LK032620">
    <property type="protein sequence ID" value="CDY45314.1"/>
    <property type="molecule type" value="Genomic_DNA"/>
</dbReference>
<reference evidence="4 5" key="1">
    <citation type="journal article" date="2014" name="Science">
        <title>Plant genetics. Early allopolyploid evolution in the post-Neolithic Brassica napus oilseed genome.</title>
        <authorList>
            <person name="Chalhoub B."/>
            <person name="Denoeud F."/>
            <person name="Liu S."/>
            <person name="Parkin I.A."/>
            <person name="Tang H."/>
            <person name="Wang X."/>
            <person name="Chiquet J."/>
            <person name="Belcram H."/>
            <person name="Tong C."/>
            <person name="Samans B."/>
            <person name="Correa M."/>
            <person name="Da Silva C."/>
            <person name="Just J."/>
            <person name="Falentin C."/>
            <person name="Koh C.S."/>
            <person name="Le Clainche I."/>
            <person name="Bernard M."/>
            <person name="Bento P."/>
            <person name="Noel B."/>
            <person name="Labadie K."/>
            <person name="Alberti A."/>
            <person name="Charles M."/>
            <person name="Arnaud D."/>
            <person name="Guo H."/>
            <person name="Daviaud C."/>
            <person name="Alamery S."/>
            <person name="Jabbari K."/>
            <person name="Zhao M."/>
            <person name="Edger P.P."/>
            <person name="Chelaifa H."/>
            <person name="Tack D."/>
            <person name="Lassalle G."/>
            <person name="Mestiri I."/>
            <person name="Schnel N."/>
            <person name="Le Paslier M.C."/>
            <person name="Fan G."/>
            <person name="Renault V."/>
            <person name="Bayer P.E."/>
            <person name="Golicz A.A."/>
            <person name="Manoli S."/>
            <person name="Lee T.H."/>
            <person name="Thi V.H."/>
            <person name="Chalabi S."/>
            <person name="Hu Q."/>
            <person name="Fan C."/>
            <person name="Tollenaere R."/>
            <person name="Lu Y."/>
            <person name="Battail C."/>
            <person name="Shen J."/>
            <person name="Sidebottom C.H."/>
            <person name="Wang X."/>
            <person name="Canaguier A."/>
            <person name="Chauveau A."/>
            <person name="Berard A."/>
            <person name="Deniot G."/>
            <person name="Guan M."/>
            <person name="Liu Z."/>
            <person name="Sun F."/>
            <person name="Lim Y.P."/>
            <person name="Lyons E."/>
            <person name="Town C.D."/>
            <person name="Bancroft I."/>
            <person name="Wang X."/>
            <person name="Meng J."/>
            <person name="Ma J."/>
            <person name="Pires J.C."/>
            <person name="King G.J."/>
            <person name="Brunel D."/>
            <person name="Delourme R."/>
            <person name="Renard M."/>
            <person name="Aury J.M."/>
            <person name="Adams K.L."/>
            <person name="Batley J."/>
            <person name="Snowdon R.J."/>
            <person name="Tost J."/>
            <person name="Edwards D."/>
            <person name="Zhou Y."/>
            <person name="Hua W."/>
            <person name="Sharpe A.G."/>
            <person name="Paterson A.H."/>
            <person name="Guan C."/>
            <person name="Wincker P."/>
        </authorList>
    </citation>
    <scope>NUCLEOTIDE SEQUENCE [LARGE SCALE GENOMIC DNA]</scope>
    <source>
        <strain evidence="5">cv. Darmor-bzh</strain>
    </source>
</reference>
<proteinExistence type="inferred from homology"/>
<comment type="similarity">
    <text evidence="1">Belongs to the CAP family.</text>
</comment>
<dbReference type="PANTHER" id="PTHR10652:SF0">
    <property type="entry name" value="ADENYLYL CYCLASE-ASSOCIATED PROTEIN"/>
    <property type="match status" value="1"/>
</dbReference>
<evidence type="ECO:0000256" key="1">
    <source>
        <dbReference type="ARBA" id="ARBA00007659"/>
    </source>
</evidence>
<evidence type="ECO:0000256" key="2">
    <source>
        <dbReference type="SAM" id="MobiDB-lite"/>
    </source>
</evidence>
<accession>A0A078I7C4</accession>
<feature type="region of interest" description="Disordered" evidence="2">
    <location>
        <begin position="1"/>
        <end position="51"/>
    </location>
</feature>
<dbReference type="InterPro" id="IPR001837">
    <property type="entry name" value="Adenylate_cyclase-assoc_CAP"/>
</dbReference>
<feature type="domain" description="Adenylate cyclase-associated CAP C-terminal" evidence="3">
    <location>
        <begin position="82"/>
        <end position="135"/>
    </location>
</feature>
<dbReference type="GO" id="GO:0007010">
    <property type="term" value="P:cytoskeleton organization"/>
    <property type="evidence" value="ECO:0007669"/>
    <property type="project" value="InterPro"/>
</dbReference>
<feature type="compositionally biased region" description="Low complexity" evidence="2">
    <location>
        <begin position="25"/>
        <end position="40"/>
    </location>
</feature>
<dbReference type="InterPro" id="IPR013912">
    <property type="entry name" value="Adenylate_cyclase-assoc_CAP_C"/>
</dbReference>
<dbReference type="SUPFAM" id="SSF69340">
    <property type="entry name" value="C-terminal domain of adenylylcyclase associated protein"/>
    <property type="match status" value="1"/>
</dbReference>
<evidence type="ECO:0000313" key="4">
    <source>
        <dbReference type="EMBL" id="CDY45314.1"/>
    </source>
</evidence>
<dbReference type="STRING" id="3708.A0A078I7C4"/>
<dbReference type="Gene3D" id="2.160.20.70">
    <property type="match status" value="1"/>
</dbReference>
<dbReference type="Proteomes" id="UP000028999">
    <property type="component" value="Unassembled WGS sequence"/>
</dbReference>
<dbReference type="GO" id="GO:0003779">
    <property type="term" value="F:actin binding"/>
    <property type="evidence" value="ECO:0007669"/>
    <property type="project" value="InterPro"/>
</dbReference>
<gene>
    <name evidence="4" type="primary">BnaA03g52870D</name>
    <name evidence="4" type="ORF">GSBRNA2T00081768001</name>
</gene>
<dbReference type="PaxDb" id="3708-A0A078I7C4"/>
<keyword evidence="5" id="KW-1185">Reference proteome</keyword>
<dbReference type="AlphaFoldDB" id="A0A078I7C4"/>
<dbReference type="Pfam" id="PF08603">
    <property type="entry name" value="CAP_C"/>
    <property type="match status" value="1"/>
</dbReference>